<dbReference type="EC" id="6.3.2.10" evidence="10 11"/>
<dbReference type="RefSeq" id="WP_315626033.1">
    <property type="nucleotide sequence ID" value="NZ_JAUHMF010000002.1"/>
</dbReference>
<organism evidence="15 16">
    <name type="scientific">Thermanaerothrix solaris</name>
    <dbReference type="NCBI Taxonomy" id="3058434"/>
    <lineage>
        <taxon>Bacteria</taxon>
        <taxon>Bacillati</taxon>
        <taxon>Chloroflexota</taxon>
        <taxon>Anaerolineae</taxon>
        <taxon>Anaerolineales</taxon>
        <taxon>Anaerolineaceae</taxon>
        <taxon>Thermanaerothrix</taxon>
    </lineage>
</organism>
<dbReference type="Gene3D" id="3.40.1190.10">
    <property type="entry name" value="Mur-like, catalytic domain"/>
    <property type="match status" value="1"/>
</dbReference>
<keyword evidence="1 10" id="KW-0963">Cytoplasm</keyword>
<evidence type="ECO:0000256" key="7">
    <source>
        <dbReference type="ARBA" id="ARBA00022984"/>
    </source>
</evidence>
<evidence type="ECO:0000256" key="8">
    <source>
        <dbReference type="ARBA" id="ARBA00023306"/>
    </source>
</evidence>
<evidence type="ECO:0000256" key="1">
    <source>
        <dbReference type="ARBA" id="ARBA00022490"/>
    </source>
</evidence>
<name>A0ABU3NT85_9CHLR</name>
<comment type="pathway">
    <text evidence="10 11">Cell wall biogenesis; peptidoglycan biosynthesis.</text>
</comment>
<comment type="caution">
    <text evidence="10">Lacks conserved residue(s) required for the propagation of feature annotation.</text>
</comment>
<dbReference type="InterPro" id="IPR013221">
    <property type="entry name" value="Mur_ligase_cen"/>
</dbReference>
<keyword evidence="7 10" id="KW-0573">Peptidoglycan synthesis</keyword>
<dbReference type="InterPro" id="IPR036615">
    <property type="entry name" value="Mur_ligase_C_dom_sf"/>
</dbReference>
<dbReference type="Pfam" id="PF08245">
    <property type="entry name" value="Mur_ligase_M"/>
    <property type="match status" value="1"/>
</dbReference>
<dbReference type="InterPro" id="IPR000713">
    <property type="entry name" value="Mur_ligase_N"/>
</dbReference>
<proteinExistence type="inferred from homology"/>
<reference evidence="15 16" key="1">
    <citation type="submission" date="2023-07" db="EMBL/GenBank/DDBJ databases">
        <title>Novel species of Thermanaerothrix with wide hydrolytic capabilities.</title>
        <authorList>
            <person name="Zayulina K.S."/>
            <person name="Podosokorskaya O.A."/>
            <person name="Elcheninov A.G."/>
        </authorList>
    </citation>
    <scope>NUCLEOTIDE SEQUENCE [LARGE SCALE GENOMIC DNA]</scope>
    <source>
        <strain evidence="15 16">4228-RoL</strain>
    </source>
</reference>
<gene>
    <name evidence="10 15" type="primary">murF</name>
    <name evidence="15" type="ORF">QYE77_13835</name>
</gene>
<comment type="function">
    <text evidence="10 11">Involved in cell wall formation. Catalyzes the final step in the synthesis of UDP-N-acetylmuramoyl-pentapeptide, the precursor of murein.</text>
</comment>
<dbReference type="SUPFAM" id="SSF53244">
    <property type="entry name" value="MurD-like peptide ligases, peptide-binding domain"/>
    <property type="match status" value="1"/>
</dbReference>
<evidence type="ECO:0000256" key="6">
    <source>
        <dbReference type="ARBA" id="ARBA00022960"/>
    </source>
</evidence>
<dbReference type="InterPro" id="IPR051046">
    <property type="entry name" value="MurCDEF_CellWall_CoF430Synth"/>
</dbReference>
<dbReference type="SUPFAM" id="SSF63418">
    <property type="entry name" value="MurE/MurF N-terminal domain"/>
    <property type="match status" value="1"/>
</dbReference>
<feature type="domain" description="Mur ligase N-terminal catalytic" evidence="12">
    <location>
        <begin position="29"/>
        <end position="113"/>
    </location>
</feature>
<dbReference type="PANTHER" id="PTHR43024:SF1">
    <property type="entry name" value="UDP-N-ACETYLMURAMOYL-TRIPEPTIDE--D-ALANYL-D-ALANINE LIGASE"/>
    <property type="match status" value="1"/>
</dbReference>
<sequence length="474" mass="51391">MITLGDILEALTGKRPAAAEALALTEAAVDSRQIIPGGMFFALPGEHADGHDFVEDAFGRGALLAFIQHEVAVPRPSLDLTTAVDPTEISIPEPPFMIRVSDTLRALQDIARFWRRKFSPRVIGITGSVGKSTTKEVVAEVLSQRYRTLKNPGNLNNEIGLPLTLLRLGAGYDCAVLEMGFYVPGEIAFLCDLALPQIGIITNIGTVHAERAGSQEAIARGKSELVQALPPAPEGVAILNYDDPWVRWMADKTQARIFYYGLDPKADLWADNIESQGLKGIRFQLHLGRETLHLRVPMLGRHAVQTALRAAAAGLVCGLSWQEIIHGLQQARNQLRLVAVRLPNGALVLDDSYNAAPESMLAALNLLNEIEGRRIAVLGDMLELGPYEAESHRLVGIRAAEVADHLITLGQRARLIAESALQAGLPSARVVHVEDTTQAVEVLRQILKEGDVVLVKGSHGLRMDRIVAALEEAA</sequence>
<keyword evidence="16" id="KW-1185">Reference proteome</keyword>
<evidence type="ECO:0000313" key="16">
    <source>
        <dbReference type="Proteomes" id="UP001254165"/>
    </source>
</evidence>
<dbReference type="Gene3D" id="3.90.190.20">
    <property type="entry name" value="Mur ligase, C-terminal domain"/>
    <property type="match status" value="1"/>
</dbReference>
<evidence type="ECO:0000259" key="13">
    <source>
        <dbReference type="Pfam" id="PF02875"/>
    </source>
</evidence>
<dbReference type="EMBL" id="JAUHMF010000002">
    <property type="protein sequence ID" value="MDT8899342.1"/>
    <property type="molecule type" value="Genomic_DNA"/>
</dbReference>
<keyword evidence="6 10" id="KW-0133">Cell shape</keyword>
<dbReference type="PANTHER" id="PTHR43024">
    <property type="entry name" value="UDP-N-ACETYLMURAMOYL-TRIPEPTIDE--D-ALANYL-D-ALANINE LIGASE"/>
    <property type="match status" value="1"/>
</dbReference>
<feature type="domain" description="Mur ligase central" evidence="14">
    <location>
        <begin position="125"/>
        <end position="313"/>
    </location>
</feature>
<dbReference type="InterPro" id="IPR036565">
    <property type="entry name" value="Mur-like_cat_sf"/>
</dbReference>
<keyword evidence="2 10" id="KW-0436">Ligase</keyword>
<keyword evidence="8 10" id="KW-0131">Cell cycle</keyword>
<protein>
    <recommendedName>
        <fullName evidence="10 11">UDP-N-acetylmuramoyl-tripeptide--D-alanyl-D-alanine ligase</fullName>
        <ecNumber evidence="10 11">6.3.2.10</ecNumber>
    </recommendedName>
    <alternativeName>
        <fullName evidence="10">D-alanyl-D-alanine-adding enzyme</fullName>
    </alternativeName>
</protein>
<comment type="subcellular location">
    <subcellularLocation>
        <location evidence="10 11">Cytoplasm</location>
    </subcellularLocation>
</comment>
<dbReference type="InterPro" id="IPR005863">
    <property type="entry name" value="UDP-N-AcMur_synth"/>
</dbReference>
<dbReference type="Pfam" id="PF01225">
    <property type="entry name" value="Mur_ligase"/>
    <property type="match status" value="1"/>
</dbReference>
<accession>A0ABU3NT85</accession>
<dbReference type="InterPro" id="IPR035911">
    <property type="entry name" value="MurE/MurF_N"/>
</dbReference>
<dbReference type="Proteomes" id="UP001254165">
    <property type="component" value="Unassembled WGS sequence"/>
</dbReference>
<evidence type="ECO:0000256" key="5">
    <source>
        <dbReference type="ARBA" id="ARBA00022840"/>
    </source>
</evidence>
<keyword evidence="4 10" id="KW-0547">Nucleotide-binding</keyword>
<comment type="similarity">
    <text evidence="10">Belongs to the MurCDEF family. MurF subfamily.</text>
</comment>
<comment type="caution">
    <text evidence="15">The sequence shown here is derived from an EMBL/GenBank/DDBJ whole genome shotgun (WGS) entry which is preliminary data.</text>
</comment>
<feature type="domain" description="Mur ligase C-terminal" evidence="13">
    <location>
        <begin position="337"/>
        <end position="458"/>
    </location>
</feature>
<evidence type="ECO:0000256" key="10">
    <source>
        <dbReference type="HAMAP-Rule" id="MF_02019"/>
    </source>
</evidence>
<keyword evidence="3 10" id="KW-0132">Cell division</keyword>
<keyword evidence="9 10" id="KW-0961">Cell wall biogenesis/degradation</keyword>
<dbReference type="Pfam" id="PF02875">
    <property type="entry name" value="Mur_ligase_C"/>
    <property type="match status" value="1"/>
</dbReference>
<dbReference type="InterPro" id="IPR004101">
    <property type="entry name" value="Mur_ligase_C"/>
</dbReference>
<comment type="catalytic activity">
    <reaction evidence="10 11">
        <text>D-alanyl-D-alanine + UDP-N-acetyl-alpha-D-muramoyl-L-alanyl-gamma-D-glutamyl-meso-2,6-diaminopimelate + ATP = UDP-N-acetyl-alpha-D-muramoyl-L-alanyl-gamma-D-glutamyl-meso-2,6-diaminopimeloyl-D-alanyl-D-alanine + ADP + phosphate + H(+)</text>
        <dbReference type="Rhea" id="RHEA:28374"/>
        <dbReference type="ChEBI" id="CHEBI:15378"/>
        <dbReference type="ChEBI" id="CHEBI:30616"/>
        <dbReference type="ChEBI" id="CHEBI:43474"/>
        <dbReference type="ChEBI" id="CHEBI:57822"/>
        <dbReference type="ChEBI" id="CHEBI:61386"/>
        <dbReference type="ChEBI" id="CHEBI:83905"/>
        <dbReference type="ChEBI" id="CHEBI:456216"/>
        <dbReference type="EC" id="6.3.2.10"/>
    </reaction>
</comment>
<evidence type="ECO:0000256" key="4">
    <source>
        <dbReference type="ARBA" id="ARBA00022741"/>
    </source>
</evidence>
<evidence type="ECO:0000256" key="9">
    <source>
        <dbReference type="ARBA" id="ARBA00023316"/>
    </source>
</evidence>
<dbReference type="SUPFAM" id="SSF53623">
    <property type="entry name" value="MurD-like peptide ligases, catalytic domain"/>
    <property type="match status" value="1"/>
</dbReference>
<evidence type="ECO:0000259" key="14">
    <source>
        <dbReference type="Pfam" id="PF08245"/>
    </source>
</evidence>
<evidence type="ECO:0000313" key="15">
    <source>
        <dbReference type="EMBL" id="MDT8899342.1"/>
    </source>
</evidence>
<dbReference type="HAMAP" id="MF_02019">
    <property type="entry name" value="MurF"/>
    <property type="match status" value="1"/>
</dbReference>
<dbReference type="GO" id="GO:0047480">
    <property type="term" value="F:UDP-N-acetylmuramoyl-tripeptide-D-alanyl-D-alanine ligase activity"/>
    <property type="evidence" value="ECO:0007669"/>
    <property type="project" value="UniProtKB-EC"/>
</dbReference>
<dbReference type="NCBIfam" id="TIGR01143">
    <property type="entry name" value="murF"/>
    <property type="match status" value="1"/>
</dbReference>
<evidence type="ECO:0000259" key="12">
    <source>
        <dbReference type="Pfam" id="PF01225"/>
    </source>
</evidence>
<evidence type="ECO:0000256" key="3">
    <source>
        <dbReference type="ARBA" id="ARBA00022618"/>
    </source>
</evidence>
<evidence type="ECO:0000256" key="2">
    <source>
        <dbReference type="ARBA" id="ARBA00022598"/>
    </source>
</evidence>
<keyword evidence="5 10" id="KW-0067">ATP-binding</keyword>
<evidence type="ECO:0000256" key="11">
    <source>
        <dbReference type="RuleBase" id="RU004136"/>
    </source>
</evidence>
<dbReference type="Gene3D" id="3.40.1390.10">
    <property type="entry name" value="MurE/MurF, N-terminal domain"/>
    <property type="match status" value="1"/>
</dbReference>